<reference evidence="8 9" key="1">
    <citation type="submission" date="2023-10" db="EMBL/GenBank/DDBJ databases">
        <title>Hymenobacter endophyticus sp. nov., an isolate from the leaf tissues of wheat.</title>
        <authorList>
            <person name="Dai Y."/>
        </authorList>
    </citation>
    <scope>NUCLEOTIDE SEQUENCE [LARGE SCALE GENOMIC DNA]</scope>
    <source>
        <strain evidence="8 9">ZK17L-C2</strain>
    </source>
</reference>
<dbReference type="PROSITE" id="PS50112">
    <property type="entry name" value="PAS"/>
    <property type="match status" value="1"/>
</dbReference>
<dbReference type="RefSeq" id="WP_315999852.1">
    <property type="nucleotide sequence ID" value="NZ_JAWDJT010000015.1"/>
</dbReference>
<comment type="catalytic activity">
    <reaction evidence="1">
        <text>ATP + protein L-histidine = ADP + protein N-phospho-L-histidine.</text>
        <dbReference type="EC" id="2.7.13.3"/>
    </reaction>
</comment>
<dbReference type="CDD" id="cd00130">
    <property type="entry name" value="PAS"/>
    <property type="match status" value="1"/>
</dbReference>
<evidence type="ECO:0000313" key="8">
    <source>
        <dbReference type="EMBL" id="MDU0372489.1"/>
    </source>
</evidence>
<comment type="caution">
    <text evidence="8">The sequence shown here is derived from an EMBL/GenBank/DDBJ whole genome shotgun (WGS) entry which is preliminary data.</text>
</comment>
<keyword evidence="9" id="KW-1185">Reference proteome</keyword>
<protein>
    <recommendedName>
        <fullName evidence="2">histidine kinase</fullName>
        <ecNumber evidence="2">2.7.13.3</ecNumber>
    </recommendedName>
</protein>
<dbReference type="SMART" id="SM00086">
    <property type="entry name" value="PAC"/>
    <property type="match status" value="1"/>
</dbReference>
<evidence type="ECO:0000256" key="1">
    <source>
        <dbReference type="ARBA" id="ARBA00000085"/>
    </source>
</evidence>
<dbReference type="EC" id="2.7.13.3" evidence="2"/>
<dbReference type="PANTHER" id="PTHR43304:SF1">
    <property type="entry name" value="PAC DOMAIN-CONTAINING PROTEIN"/>
    <property type="match status" value="1"/>
</dbReference>
<organism evidence="8 9">
    <name type="scientific">Hymenobacter endophyticus</name>
    <dbReference type="NCBI Taxonomy" id="3076335"/>
    <lineage>
        <taxon>Bacteria</taxon>
        <taxon>Pseudomonadati</taxon>
        <taxon>Bacteroidota</taxon>
        <taxon>Cytophagia</taxon>
        <taxon>Cytophagales</taxon>
        <taxon>Hymenobacteraceae</taxon>
        <taxon>Hymenobacter</taxon>
    </lineage>
</organism>
<gene>
    <name evidence="8" type="ORF">ROI90_18925</name>
</gene>
<evidence type="ECO:0000256" key="5">
    <source>
        <dbReference type="ARBA" id="ARBA00022777"/>
    </source>
</evidence>
<dbReference type="NCBIfam" id="TIGR00229">
    <property type="entry name" value="sensory_box"/>
    <property type="match status" value="1"/>
</dbReference>
<keyword evidence="5" id="KW-0418">Kinase</keyword>
<dbReference type="InterPro" id="IPR013656">
    <property type="entry name" value="PAS_4"/>
</dbReference>
<keyword evidence="4" id="KW-0808">Transferase</keyword>
<name>A0ABU3TM91_9BACT</name>
<evidence type="ECO:0000256" key="2">
    <source>
        <dbReference type="ARBA" id="ARBA00012438"/>
    </source>
</evidence>
<dbReference type="PANTHER" id="PTHR43304">
    <property type="entry name" value="PHYTOCHROME-LIKE PROTEIN CPH1"/>
    <property type="match status" value="1"/>
</dbReference>
<feature type="domain" description="PAC" evidence="7">
    <location>
        <begin position="224"/>
        <end position="276"/>
    </location>
</feature>
<feature type="domain" description="PAS" evidence="6">
    <location>
        <begin position="151"/>
        <end position="221"/>
    </location>
</feature>
<dbReference type="Proteomes" id="UP001250698">
    <property type="component" value="Unassembled WGS sequence"/>
</dbReference>
<dbReference type="Pfam" id="PF08447">
    <property type="entry name" value="PAS_3"/>
    <property type="match status" value="1"/>
</dbReference>
<evidence type="ECO:0000259" key="6">
    <source>
        <dbReference type="PROSITE" id="PS50112"/>
    </source>
</evidence>
<dbReference type="InterPro" id="IPR013655">
    <property type="entry name" value="PAS_fold_3"/>
</dbReference>
<dbReference type="EMBL" id="JAWDJT010000015">
    <property type="protein sequence ID" value="MDU0372489.1"/>
    <property type="molecule type" value="Genomic_DNA"/>
</dbReference>
<dbReference type="PROSITE" id="PS50113">
    <property type="entry name" value="PAC"/>
    <property type="match status" value="1"/>
</dbReference>
<evidence type="ECO:0000256" key="4">
    <source>
        <dbReference type="ARBA" id="ARBA00022679"/>
    </source>
</evidence>
<keyword evidence="3" id="KW-0597">Phosphoprotein</keyword>
<dbReference type="SMART" id="SM00091">
    <property type="entry name" value="PAS"/>
    <property type="match status" value="2"/>
</dbReference>
<accession>A0ABU3TM91</accession>
<proteinExistence type="predicted"/>
<evidence type="ECO:0000256" key="3">
    <source>
        <dbReference type="ARBA" id="ARBA00022553"/>
    </source>
</evidence>
<evidence type="ECO:0000313" key="9">
    <source>
        <dbReference type="Proteomes" id="UP001250698"/>
    </source>
</evidence>
<dbReference type="SUPFAM" id="SSF55785">
    <property type="entry name" value="PYP-like sensor domain (PAS domain)"/>
    <property type="match status" value="2"/>
</dbReference>
<evidence type="ECO:0000259" key="7">
    <source>
        <dbReference type="PROSITE" id="PS50113"/>
    </source>
</evidence>
<dbReference type="Gene3D" id="3.30.450.20">
    <property type="entry name" value="PAS domain"/>
    <property type="match status" value="3"/>
</dbReference>
<dbReference type="InterPro" id="IPR000014">
    <property type="entry name" value="PAS"/>
</dbReference>
<dbReference type="InterPro" id="IPR052162">
    <property type="entry name" value="Sensor_kinase/Photoreceptor"/>
</dbReference>
<dbReference type="InterPro" id="IPR001610">
    <property type="entry name" value="PAC"/>
</dbReference>
<sequence>MSFSAFPVDYQRLFRALPDNFLLIAPDADATIVDNTDSHVTVSLKSREAAVGKPFFEAFPATDEESARIIRESHEHVRRHREAHTMPLIRYDLPDPAAEGGLQELYWEATHYPILSESGELEFILQRTQDVTERHLAELRSQQMQQALDEQNERTRFILESLPVMIWTATPSGERDFFNSRWLQFTGRPQEEQTGWDWLSNLHPDDQQRVRTTWQASVDTAQSYQVEYRLRRHDGQYRWVLVRALPRLSAAGDLLMWVGCGTDIHDQKQMVQELLEQNEQQALLSDQAYEAFQRVQQQRETFYSLFMHTPAMICMLRGPEHHYEFVNPEYQRLFPGRQLLGHTVADALPELANQGILDLLDNVYSTGQPFIGEEIRVDLHNQAGQLQARYFNFTYQRIEESGQTPGIYVFAYDVTDLLQARQKLETPGPDAQ</sequence>
<dbReference type="Pfam" id="PF08448">
    <property type="entry name" value="PAS_4"/>
    <property type="match status" value="2"/>
</dbReference>
<dbReference type="InterPro" id="IPR035965">
    <property type="entry name" value="PAS-like_dom_sf"/>
</dbReference>
<dbReference type="InterPro" id="IPR000700">
    <property type="entry name" value="PAS-assoc_C"/>
</dbReference>